<dbReference type="NCBIfam" id="TIGR04148">
    <property type="entry name" value="GG_samocin_CFB"/>
    <property type="match status" value="1"/>
</dbReference>
<dbReference type="InterPro" id="IPR026407">
    <property type="entry name" value="SAM_GG-Bacter"/>
</dbReference>
<dbReference type="PANTHER" id="PTHR32385:SF15">
    <property type="entry name" value="INOSITOL PHOSPHOCERAMIDE MANNOSYLTRANSFERASE 1"/>
    <property type="match status" value="1"/>
</dbReference>
<keyword evidence="6" id="KW-0411">Iron-sulfur</keyword>
<dbReference type="InterPro" id="IPR058240">
    <property type="entry name" value="rSAM_sf"/>
</dbReference>
<evidence type="ECO:0000256" key="1">
    <source>
        <dbReference type="ARBA" id="ARBA00001966"/>
    </source>
</evidence>
<dbReference type="GO" id="GO:0000030">
    <property type="term" value="F:mannosyltransferase activity"/>
    <property type="evidence" value="ECO:0007669"/>
    <property type="project" value="TreeGrafter"/>
</dbReference>
<dbReference type="EMBL" id="AGZN01000011">
    <property type="protein sequence ID" value="EKN29779.1"/>
    <property type="molecule type" value="Genomic_DNA"/>
</dbReference>
<dbReference type="GO" id="GO:0051999">
    <property type="term" value="P:mannosyl-inositol phosphorylceramide biosynthetic process"/>
    <property type="evidence" value="ECO:0007669"/>
    <property type="project" value="TreeGrafter"/>
</dbReference>
<dbReference type="PANTHER" id="PTHR32385">
    <property type="entry name" value="MANNOSYL PHOSPHORYLINOSITOL CERAMIDE SYNTHASE"/>
    <property type="match status" value="1"/>
</dbReference>
<keyword evidence="2" id="KW-0808">Transferase</keyword>
<dbReference type="GO" id="GO:0016491">
    <property type="term" value="F:oxidoreductase activity"/>
    <property type="evidence" value="ECO:0007669"/>
    <property type="project" value="InterPro"/>
</dbReference>
<dbReference type="InterPro" id="IPR007197">
    <property type="entry name" value="rSAM"/>
</dbReference>
<gene>
    <name evidence="8" type="ORF">HMPREF1059_01158</name>
</gene>
<evidence type="ECO:0000256" key="4">
    <source>
        <dbReference type="ARBA" id="ARBA00022723"/>
    </source>
</evidence>
<dbReference type="Pfam" id="PF04488">
    <property type="entry name" value="Gly_transf_sug"/>
    <property type="match status" value="1"/>
</dbReference>
<proteinExistence type="predicted"/>
<evidence type="ECO:0000259" key="7">
    <source>
        <dbReference type="Pfam" id="PF04055"/>
    </source>
</evidence>
<name>A0AAD2TRK2_PARDI</name>
<dbReference type="Proteomes" id="UP000006262">
    <property type="component" value="Unassembled WGS sequence"/>
</dbReference>
<dbReference type="Gene3D" id="3.90.550.10">
    <property type="entry name" value="Spore Coat Polysaccharide Biosynthesis Protein SpsA, Chain A"/>
    <property type="match status" value="1"/>
</dbReference>
<reference evidence="8 9" key="1">
    <citation type="submission" date="2012-02" db="EMBL/GenBank/DDBJ databases">
        <title>The Genome Sequence of Parabacteroides distasonis CL09T03C24.</title>
        <authorList>
            <consortium name="The Broad Institute Genome Sequencing Platform"/>
            <person name="Earl A."/>
            <person name="Ward D."/>
            <person name="Feldgarden M."/>
            <person name="Gevers D."/>
            <person name="Zitomersky N.L."/>
            <person name="Coyne M.J."/>
            <person name="Comstock L.E."/>
            <person name="Young S.K."/>
            <person name="Zeng Q."/>
            <person name="Gargeya S."/>
            <person name="Fitzgerald M."/>
            <person name="Haas B."/>
            <person name="Abouelleil A."/>
            <person name="Alvarado L."/>
            <person name="Arachchi H.M."/>
            <person name="Berlin A."/>
            <person name="Chapman S.B."/>
            <person name="Gearin G."/>
            <person name="Goldberg J."/>
            <person name="Griggs A."/>
            <person name="Gujja S."/>
            <person name="Hansen M."/>
            <person name="Heiman D."/>
            <person name="Howarth C."/>
            <person name="Larimer J."/>
            <person name="Lui A."/>
            <person name="MacDonald P.J.P."/>
            <person name="McCowen C."/>
            <person name="Montmayeur A."/>
            <person name="Murphy C."/>
            <person name="Neiman D."/>
            <person name="Pearson M."/>
            <person name="Priest M."/>
            <person name="Roberts A."/>
            <person name="Saif S."/>
            <person name="Shea T."/>
            <person name="Sisk P."/>
            <person name="Stolte C."/>
            <person name="Sykes S."/>
            <person name="Wortman J."/>
            <person name="Nusbaum C."/>
            <person name="Birren B."/>
        </authorList>
    </citation>
    <scope>NUCLEOTIDE SEQUENCE [LARGE SCALE GENOMIC DNA]</scope>
    <source>
        <strain evidence="8 9">CL09T03C24</strain>
    </source>
</reference>
<accession>A0AAD2TRK2</accession>
<keyword evidence="4" id="KW-0479">Metal-binding</keyword>
<dbReference type="GO" id="GO:0051536">
    <property type="term" value="F:iron-sulfur cluster binding"/>
    <property type="evidence" value="ECO:0007669"/>
    <property type="project" value="UniProtKB-KW"/>
</dbReference>
<dbReference type="InterPro" id="IPR007577">
    <property type="entry name" value="GlycoTrfase_DXD_sugar-bd_CS"/>
</dbReference>
<keyword evidence="3" id="KW-0949">S-adenosyl-L-methionine</keyword>
<dbReference type="SFLD" id="SFLDG01067">
    <property type="entry name" value="SPASM/twitch_domain_containing"/>
    <property type="match status" value="1"/>
</dbReference>
<comment type="cofactor">
    <cofactor evidence="1">
        <name>[4Fe-4S] cluster</name>
        <dbReference type="ChEBI" id="CHEBI:49883"/>
    </cofactor>
</comment>
<comment type="caution">
    <text evidence="8">The sequence shown here is derived from an EMBL/GenBank/DDBJ whole genome shotgun (WGS) entry which is preliminary data.</text>
</comment>
<dbReference type="SFLD" id="SFLDG01384">
    <property type="entry name" value="thioether_bond_formation_requi"/>
    <property type="match status" value="1"/>
</dbReference>
<dbReference type="SFLD" id="SFLDS00029">
    <property type="entry name" value="Radical_SAM"/>
    <property type="match status" value="1"/>
</dbReference>
<dbReference type="SUPFAM" id="SSF53448">
    <property type="entry name" value="Nucleotide-diphospho-sugar transferases"/>
    <property type="match status" value="2"/>
</dbReference>
<dbReference type="InterPro" id="IPR023867">
    <property type="entry name" value="Sulphatase_maturase_rSAM"/>
</dbReference>
<dbReference type="InterPro" id="IPR013785">
    <property type="entry name" value="Aldolase_TIM"/>
</dbReference>
<sequence length="807" mass="95782">MIIYDPKIAILLIAFNRSNIKQVFDRIKVVKPRRLYIAVDESTNDTQCKICKETTSIVSHIDWECQVFKLYQEKNQGYDKHCFHSISWFFEQEPEGIILEDDCVPSLSFFGYCTTLLKKFRNDERIGHISGSNYQFGKNRGDGTYYYSNLTHVSGWAGWRRVWQEHCLNENKYDLFNQLDYLSNLPSHAPFQYRWNRFFNIVNHSNEHFWEVKYAYTNLINNRLSIIPNKNLITKIAYYDKMPHAIKNHPFTNIKNEEIDHIVHPSFICPDIEADLYSQTKEYNTSFEELYMPKEYFYLKEHFVTAIRNNHIHPKIPQIIHQIYEDLAGPPPSLVEISQSWKELNPDWEYRFWNKNDIETFLKTYYPEFIPAYNAFPHNVQRWDAIRYLILYKFGGLYVDMDYECTENITQTKVIVFEITDYCNLKCKYCSLGDLYNFSKKESKNINIKYALNFLRYIFNVKHKKTKLTISFFGGEPLVNFPAIQQIIEEAKLLNKNKKLDLMFNMTTNATLIHKYIDFIVENNIELLISFDGNEKAHSYRTYASNNKNSFHDVLMNTDMIKLKHPSYFDKYVNFNAVLNNRNSIKGIYEFIYNRYGKIPRISQLSSDHINLNKKNIFDDIFHSRKISEKEFQKEGSDVLPIVSNRLIPFNESKKFLKHYSLNLYLSNTLYLLYDLIDSFPTGTCLPFQTRMFLNTHNNLLPCEKVSYKNFLGKVNDHVFINIPEIVQRYNSYYVHCKKVCQYCYGGRACSTCLLSLDNLDQLGVEEFVCPDFQNQKTFEDKLNRIFSYLGKCPSEFFQIINHLITE</sequence>
<evidence type="ECO:0000256" key="5">
    <source>
        <dbReference type="ARBA" id="ARBA00023004"/>
    </source>
</evidence>
<dbReference type="GO" id="GO:0046872">
    <property type="term" value="F:metal ion binding"/>
    <property type="evidence" value="ECO:0007669"/>
    <property type="project" value="UniProtKB-KW"/>
</dbReference>
<evidence type="ECO:0000256" key="2">
    <source>
        <dbReference type="ARBA" id="ARBA00022679"/>
    </source>
</evidence>
<dbReference type="Gene3D" id="3.20.20.70">
    <property type="entry name" value="Aldolase class I"/>
    <property type="match status" value="1"/>
</dbReference>
<dbReference type="RefSeq" id="WP_005863865.1">
    <property type="nucleotide sequence ID" value="NZ_JH976486.1"/>
</dbReference>
<dbReference type="SFLD" id="SFLDG01386">
    <property type="entry name" value="main_SPASM_domain-containing"/>
    <property type="match status" value="1"/>
</dbReference>
<organism evidence="8 9">
    <name type="scientific">Parabacteroides distasonis CL09T03C24</name>
    <dbReference type="NCBI Taxonomy" id="999417"/>
    <lineage>
        <taxon>Bacteria</taxon>
        <taxon>Pseudomonadati</taxon>
        <taxon>Bacteroidota</taxon>
        <taxon>Bacteroidia</taxon>
        <taxon>Bacteroidales</taxon>
        <taxon>Tannerellaceae</taxon>
        <taxon>Parabacteroides</taxon>
    </lineage>
</organism>
<protein>
    <recommendedName>
        <fullName evidence="7">Radical SAM core domain-containing protein</fullName>
    </recommendedName>
</protein>
<evidence type="ECO:0000256" key="3">
    <source>
        <dbReference type="ARBA" id="ARBA00022691"/>
    </source>
</evidence>
<dbReference type="AlphaFoldDB" id="A0AAD2TRK2"/>
<dbReference type="InterPro" id="IPR051706">
    <property type="entry name" value="Glycosyltransferase_domain"/>
</dbReference>
<evidence type="ECO:0000256" key="6">
    <source>
        <dbReference type="ARBA" id="ARBA00023014"/>
    </source>
</evidence>
<feature type="domain" description="Radical SAM core" evidence="7">
    <location>
        <begin position="418"/>
        <end position="561"/>
    </location>
</feature>
<keyword evidence="5" id="KW-0408">Iron</keyword>
<dbReference type="GO" id="GO:0016020">
    <property type="term" value="C:membrane"/>
    <property type="evidence" value="ECO:0007669"/>
    <property type="project" value="GOC"/>
</dbReference>
<dbReference type="Pfam" id="PF04055">
    <property type="entry name" value="Radical_SAM"/>
    <property type="match status" value="1"/>
</dbReference>
<evidence type="ECO:0000313" key="8">
    <source>
        <dbReference type="EMBL" id="EKN29779.1"/>
    </source>
</evidence>
<evidence type="ECO:0000313" key="9">
    <source>
        <dbReference type="Proteomes" id="UP000006262"/>
    </source>
</evidence>
<dbReference type="InterPro" id="IPR029044">
    <property type="entry name" value="Nucleotide-diphossugar_trans"/>
</dbReference>
<dbReference type="SUPFAM" id="SSF102114">
    <property type="entry name" value="Radical SAM enzymes"/>
    <property type="match status" value="1"/>
</dbReference>